<evidence type="ECO:0000313" key="1">
    <source>
        <dbReference type="EMBL" id="GMF42511.1"/>
    </source>
</evidence>
<organism evidence="1 2">
    <name type="scientific">Phytophthora fragariaefolia</name>
    <dbReference type="NCBI Taxonomy" id="1490495"/>
    <lineage>
        <taxon>Eukaryota</taxon>
        <taxon>Sar</taxon>
        <taxon>Stramenopiles</taxon>
        <taxon>Oomycota</taxon>
        <taxon>Peronosporomycetes</taxon>
        <taxon>Peronosporales</taxon>
        <taxon>Peronosporaceae</taxon>
        <taxon>Phytophthora</taxon>
    </lineage>
</organism>
<dbReference type="AlphaFoldDB" id="A0A9W7CXI6"/>
<dbReference type="OrthoDB" id="14045at2759"/>
<sequence length="119" mass="12620">MGKELTVDQKATAETHAARGAADGAVGGYNCDKEITPCSIDRCASSTSGYVRTSEGAGAHIAKAVPPAPVHGPHRSYSKSCDVFKVHVSKDYMKFNAAHFIAYKVLVVYTTLSSLRVTS</sequence>
<dbReference type="EMBL" id="BSXT01001451">
    <property type="protein sequence ID" value="GMF42511.1"/>
    <property type="molecule type" value="Genomic_DNA"/>
</dbReference>
<dbReference type="Proteomes" id="UP001165121">
    <property type="component" value="Unassembled WGS sequence"/>
</dbReference>
<reference evidence="1" key="1">
    <citation type="submission" date="2023-04" db="EMBL/GenBank/DDBJ databases">
        <title>Phytophthora fragariaefolia NBRC 109709.</title>
        <authorList>
            <person name="Ichikawa N."/>
            <person name="Sato H."/>
            <person name="Tonouchi N."/>
        </authorList>
    </citation>
    <scope>NUCLEOTIDE SEQUENCE</scope>
    <source>
        <strain evidence="1">NBRC 109709</strain>
    </source>
</reference>
<name>A0A9W7CXI6_9STRA</name>
<protein>
    <submittedName>
        <fullName evidence="1">Unnamed protein product</fullName>
    </submittedName>
</protein>
<keyword evidence="2" id="KW-1185">Reference proteome</keyword>
<gene>
    <name evidence="1" type="ORF">Pfra01_001394900</name>
</gene>
<proteinExistence type="predicted"/>
<evidence type="ECO:0000313" key="2">
    <source>
        <dbReference type="Proteomes" id="UP001165121"/>
    </source>
</evidence>
<accession>A0A9W7CXI6</accession>
<comment type="caution">
    <text evidence="1">The sequence shown here is derived from an EMBL/GenBank/DDBJ whole genome shotgun (WGS) entry which is preliminary data.</text>
</comment>